<keyword evidence="2" id="KW-1185">Reference proteome</keyword>
<proteinExistence type="predicted"/>
<accession>A0A9P4QCW0</accession>
<organism evidence="1 2">
    <name type="scientific">Polychaeton citri CBS 116435</name>
    <dbReference type="NCBI Taxonomy" id="1314669"/>
    <lineage>
        <taxon>Eukaryota</taxon>
        <taxon>Fungi</taxon>
        <taxon>Dikarya</taxon>
        <taxon>Ascomycota</taxon>
        <taxon>Pezizomycotina</taxon>
        <taxon>Dothideomycetes</taxon>
        <taxon>Dothideomycetidae</taxon>
        <taxon>Capnodiales</taxon>
        <taxon>Capnodiaceae</taxon>
        <taxon>Polychaeton</taxon>
    </lineage>
</organism>
<gene>
    <name evidence="1" type="ORF">K431DRAFT_282355</name>
</gene>
<comment type="caution">
    <text evidence="1">The sequence shown here is derived from an EMBL/GenBank/DDBJ whole genome shotgun (WGS) entry which is preliminary data.</text>
</comment>
<dbReference type="EMBL" id="MU003773">
    <property type="protein sequence ID" value="KAF2724089.1"/>
    <property type="molecule type" value="Genomic_DNA"/>
</dbReference>
<protein>
    <submittedName>
        <fullName evidence="1">Uncharacterized protein</fullName>
    </submittedName>
</protein>
<sequence length="52" mass="5708">MLGCLVRLPLLIHVATAVFLLQPKPIIFVLSPTTVVRRIIITAGSSEYLVHP</sequence>
<dbReference type="Proteomes" id="UP000799441">
    <property type="component" value="Unassembled WGS sequence"/>
</dbReference>
<evidence type="ECO:0000313" key="1">
    <source>
        <dbReference type="EMBL" id="KAF2724089.1"/>
    </source>
</evidence>
<name>A0A9P4QCW0_9PEZI</name>
<dbReference type="AlphaFoldDB" id="A0A9P4QCW0"/>
<evidence type="ECO:0000313" key="2">
    <source>
        <dbReference type="Proteomes" id="UP000799441"/>
    </source>
</evidence>
<reference evidence="1" key="1">
    <citation type="journal article" date="2020" name="Stud. Mycol.">
        <title>101 Dothideomycetes genomes: a test case for predicting lifestyles and emergence of pathogens.</title>
        <authorList>
            <person name="Haridas S."/>
            <person name="Albert R."/>
            <person name="Binder M."/>
            <person name="Bloem J."/>
            <person name="Labutti K."/>
            <person name="Salamov A."/>
            <person name="Andreopoulos B."/>
            <person name="Baker S."/>
            <person name="Barry K."/>
            <person name="Bills G."/>
            <person name="Bluhm B."/>
            <person name="Cannon C."/>
            <person name="Castanera R."/>
            <person name="Culley D."/>
            <person name="Daum C."/>
            <person name="Ezra D."/>
            <person name="Gonzalez J."/>
            <person name="Henrissat B."/>
            <person name="Kuo A."/>
            <person name="Liang C."/>
            <person name="Lipzen A."/>
            <person name="Lutzoni F."/>
            <person name="Magnuson J."/>
            <person name="Mondo S."/>
            <person name="Nolan M."/>
            <person name="Ohm R."/>
            <person name="Pangilinan J."/>
            <person name="Park H.-J."/>
            <person name="Ramirez L."/>
            <person name="Alfaro M."/>
            <person name="Sun H."/>
            <person name="Tritt A."/>
            <person name="Yoshinaga Y."/>
            <person name="Zwiers L.-H."/>
            <person name="Turgeon B."/>
            <person name="Goodwin S."/>
            <person name="Spatafora J."/>
            <person name="Crous P."/>
            <person name="Grigoriev I."/>
        </authorList>
    </citation>
    <scope>NUCLEOTIDE SEQUENCE</scope>
    <source>
        <strain evidence="1">CBS 116435</strain>
    </source>
</reference>